<comment type="cofactor">
    <cofactor evidence="1">
        <name>pyridoxal 5'-phosphate</name>
        <dbReference type="ChEBI" id="CHEBI:597326"/>
    </cofactor>
</comment>
<dbReference type="GO" id="GO:0005737">
    <property type="term" value="C:cytoplasm"/>
    <property type="evidence" value="ECO:0007669"/>
    <property type="project" value="TreeGrafter"/>
</dbReference>
<sequence length="431" mass="46377">MSKIDKKLKIETLALHGGQQPDPTTGSRAVPIYQTTSYQFKDTDHAANLFGLKEFGNIYTRLMNPTTDVLEKRIALLDGGVGALAVASGQSAITLALLNIAQTGDEIVSADNLYGGTYNLFRHTFARMGIKVNFIKSNDLKALQAAITPKTKAIYAESIGNPKLDITDIEGLASVAHQKGIPLVLDNTVSPYLLRPIDFGADIVVYSATKFIGGHGTSLGGLIVDSGKFDWTNGNFPLIAGPDASYHGIDFVEALKASGNIAYIIKARVTLLRDLGPAISPFNSFLLLQGLETIHLRMPRHSENALAVAEYLEKHPKVSWVNYPGIKSSPEQKRVKKYLTKGAGGILGFGIKGGAKAGKKFIESLELISHLANVGDAKTLAIHPATTTHQQLSEQEQQATGVTPDFIRLSIGLEHIDDIIADIEQALAKTN</sequence>
<proteinExistence type="inferred from homology"/>
<dbReference type="SUPFAM" id="SSF53383">
    <property type="entry name" value="PLP-dependent transferases"/>
    <property type="match status" value="1"/>
</dbReference>
<dbReference type="FunFam" id="3.90.1150.10:FF:000033">
    <property type="entry name" value="Cystathionine gamma-synthase"/>
    <property type="match status" value="1"/>
</dbReference>
<keyword evidence="4 6" id="KW-0808">Transferase</keyword>
<evidence type="ECO:0000313" key="6">
    <source>
        <dbReference type="EMBL" id="KUG22358.1"/>
    </source>
</evidence>
<dbReference type="Gene3D" id="3.90.1150.10">
    <property type="entry name" value="Aspartate Aminotransferase, domain 1"/>
    <property type="match status" value="1"/>
</dbReference>
<comment type="similarity">
    <text evidence="2">Belongs to the trans-sulfuration enzymes family.</text>
</comment>
<dbReference type="InterPro" id="IPR006235">
    <property type="entry name" value="OAc-hSer/O-AcSer_sulfhydrylase"/>
</dbReference>
<evidence type="ECO:0000256" key="1">
    <source>
        <dbReference type="ARBA" id="ARBA00001933"/>
    </source>
</evidence>
<dbReference type="GO" id="GO:0003961">
    <property type="term" value="F:O-acetylhomoserine aminocarboxypropyltransferase activity"/>
    <property type="evidence" value="ECO:0007669"/>
    <property type="project" value="UniProtKB-EC"/>
</dbReference>
<dbReference type="AlphaFoldDB" id="A0A0W8FN61"/>
<dbReference type="Gene3D" id="3.40.640.10">
    <property type="entry name" value="Type I PLP-dependent aspartate aminotransferase-like (Major domain)"/>
    <property type="match status" value="1"/>
</dbReference>
<evidence type="ECO:0000256" key="3">
    <source>
        <dbReference type="ARBA" id="ARBA00011881"/>
    </source>
</evidence>
<name>A0A0W8FN61_9ZZZZ</name>
<dbReference type="GO" id="GO:0006535">
    <property type="term" value="P:cysteine biosynthetic process from serine"/>
    <property type="evidence" value="ECO:0007669"/>
    <property type="project" value="TreeGrafter"/>
</dbReference>
<reference evidence="6" key="1">
    <citation type="journal article" date="2015" name="Proc. Natl. Acad. Sci. U.S.A.">
        <title>Networks of energetic and metabolic interactions define dynamics in microbial communities.</title>
        <authorList>
            <person name="Embree M."/>
            <person name="Liu J.K."/>
            <person name="Al-Bassam M.M."/>
            <person name="Zengler K."/>
        </authorList>
    </citation>
    <scope>NUCLEOTIDE SEQUENCE</scope>
</reference>
<dbReference type="EMBL" id="LNQE01000974">
    <property type="protein sequence ID" value="KUG22358.1"/>
    <property type="molecule type" value="Genomic_DNA"/>
</dbReference>
<dbReference type="GO" id="GO:0004124">
    <property type="term" value="F:cysteine synthase activity"/>
    <property type="evidence" value="ECO:0007669"/>
    <property type="project" value="TreeGrafter"/>
</dbReference>
<dbReference type="GO" id="GO:0071269">
    <property type="term" value="P:L-homocysteine biosynthetic process"/>
    <property type="evidence" value="ECO:0007669"/>
    <property type="project" value="TreeGrafter"/>
</dbReference>
<dbReference type="InterPro" id="IPR054542">
    <property type="entry name" value="Cys_met_metab_PP"/>
</dbReference>
<dbReference type="PIRSF" id="PIRSF001434">
    <property type="entry name" value="CGS"/>
    <property type="match status" value="1"/>
</dbReference>
<dbReference type="GO" id="GO:0030170">
    <property type="term" value="F:pyridoxal phosphate binding"/>
    <property type="evidence" value="ECO:0007669"/>
    <property type="project" value="InterPro"/>
</dbReference>
<dbReference type="PANTHER" id="PTHR43797:SF2">
    <property type="entry name" value="HOMOCYSTEINE_CYSTEINE SYNTHASE"/>
    <property type="match status" value="1"/>
</dbReference>
<evidence type="ECO:0000256" key="5">
    <source>
        <dbReference type="ARBA" id="ARBA00022898"/>
    </source>
</evidence>
<dbReference type="NCBIfam" id="TIGR01326">
    <property type="entry name" value="OAH_OAS_sulfhy"/>
    <property type="match status" value="1"/>
</dbReference>
<evidence type="ECO:0000256" key="4">
    <source>
        <dbReference type="ARBA" id="ARBA00022679"/>
    </source>
</evidence>
<dbReference type="InterPro" id="IPR015421">
    <property type="entry name" value="PyrdxlP-dep_Trfase_major"/>
</dbReference>
<dbReference type="InterPro" id="IPR015422">
    <property type="entry name" value="PyrdxlP-dep_Trfase_small"/>
</dbReference>
<comment type="subunit">
    <text evidence="3">Homotetramer.</text>
</comment>
<dbReference type="PANTHER" id="PTHR43797">
    <property type="entry name" value="HOMOCYSTEINE/CYSTEINE SYNTHASE"/>
    <property type="match status" value="1"/>
</dbReference>
<gene>
    <name evidence="6" type="ORF">ASZ90_007897</name>
</gene>
<comment type="caution">
    <text evidence="6">The sequence shown here is derived from an EMBL/GenBank/DDBJ whole genome shotgun (WGS) entry which is preliminary data.</text>
</comment>
<organism evidence="6">
    <name type="scientific">hydrocarbon metagenome</name>
    <dbReference type="NCBI Taxonomy" id="938273"/>
    <lineage>
        <taxon>unclassified sequences</taxon>
        <taxon>metagenomes</taxon>
        <taxon>ecological metagenomes</taxon>
    </lineage>
</organism>
<protein>
    <submittedName>
        <fullName evidence="6">O-acetylhomoserine sulfhydrylase / o-succinylhomoserine sulfhydrylase</fullName>
        <ecNumber evidence="6">2.5.1.48</ecNumber>
        <ecNumber evidence="6">2.5.1.49</ecNumber>
    </submittedName>
</protein>
<dbReference type="GO" id="GO:0003962">
    <property type="term" value="F:cystathionine gamma-synthase activity"/>
    <property type="evidence" value="ECO:0007669"/>
    <property type="project" value="UniProtKB-EC"/>
</dbReference>
<dbReference type="InterPro" id="IPR000277">
    <property type="entry name" value="Cys/Met-Metab_PyrdxlP-dep_enz"/>
</dbReference>
<dbReference type="EC" id="2.5.1.49" evidence="6"/>
<dbReference type="EC" id="2.5.1.48" evidence="6"/>
<dbReference type="PROSITE" id="PS00868">
    <property type="entry name" value="CYS_MET_METAB_PP"/>
    <property type="match status" value="1"/>
</dbReference>
<accession>A0A0W8FN61</accession>
<dbReference type="InterPro" id="IPR015424">
    <property type="entry name" value="PyrdxlP-dep_Trfase"/>
</dbReference>
<keyword evidence="5" id="KW-0663">Pyridoxal phosphate</keyword>
<dbReference type="GO" id="GO:0019346">
    <property type="term" value="P:transsulfuration"/>
    <property type="evidence" value="ECO:0007669"/>
    <property type="project" value="InterPro"/>
</dbReference>
<dbReference type="CDD" id="cd00614">
    <property type="entry name" value="CGS_like"/>
    <property type="match status" value="1"/>
</dbReference>
<evidence type="ECO:0000256" key="2">
    <source>
        <dbReference type="ARBA" id="ARBA00009077"/>
    </source>
</evidence>
<dbReference type="Pfam" id="PF01053">
    <property type="entry name" value="Cys_Met_Meta_PP"/>
    <property type="match status" value="1"/>
</dbReference>
<dbReference type="FunFam" id="3.40.640.10:FF:000035">
    <property type="entry name" value="O-succinylhomoserine sulfhydrylase"/>
    <property type="match status" value="1"/>
</dbReference>